<evidence type="ECO:0000256" key="2">
    <source>
        <dbReference type="ARBA" id="ARBA00023315"/>
    </source>
</evidence>
<organism evidence="4 5">
    <name type="scientific">Candidatus Ozemobacter sibiricus</name>
    <dbReference type="NCBI Taxonomy" id="2268124"/>
    <lineage>
        <taxon>Bacteria</taxon>
        <taxon>Candidatus Ozemobacteria</taxon>
        <taxon>Candidatus Ozemobacterales</taxon>
        <taxon>Candidatus Ozemobacteraceae</taxon>
        <taxon>Candidatus Ozemobacter</taxon>
    </lineage>
</organism>
<gene>
    <name evidence="4" type="ORF">OZSIB_1474</name>
</gene>
<dbReference type="InterPro" id="IPR056729">
    <property type="entry name" value="GMPPB_C"/>
</dbReference>
<dbReference type="EMBL" id="QOQW01000023">
    <property type="protein sequence ID" value="RCK78372.1"/>
    <property type="molecule type" value="Genomic_DNA"/>
</dbReference>
<dbReference type="SUPFAM" id="SSF51161">
    <property type="entry name" value="Trimeric LpxA-like enzymes"/>
    <property type="match status" value="1"/>
</dbReference>
<keyword evidence="1 4" id="KW-0808">Transferase</keyword>
<evidence type="ECO:0000313" key="5">
    <source>
        <dbReference type="Proteomes" id="UP000252355"/>
    </source>
</evidence>
<dbReference type="InterPro" id="IPR050065">
    <property type="entry name" value="GlmU-like"/>
</dbReference>
<feature type="domain" description="Mannose-1-phosphate guanyltransferase C-terminal" evidence="3">
    <location>
        <begin position="82"/>
        <end position="165"/>
    </location>
</feature>
<dbReference type="PANTHER" id="PTHR43584">
    <property type="entry name" value="NUCLEOTIDYL TRANSFERASE"/>
    <property type="match status" value="1"/>
</dbReference>
<protein>
    <submittedName>
        <fullName evidence="4">Glucosamine-1-phosphate N-acetyltransferase</fullName>
    </submittedName>
</protein>
<name>A0A367ZLT4_9BACT</name>
<evidence type="ECO:0000259" key="3">
    <source>
        <dbReference type="Pfam" id="PF25087"/>
    </source>
</evidence>
<dbReference type="AlphaFoldDB" id="A0A367ZLT4"/>
<sequence>MFERTDFFKNLDGFPFPELFDKSLKGFDDLTFIWDVIKRIQAGFIAQRVKPQILGVVEEGAILKGEDIFIGRNSRVQAGAMIIGPTILGANVEVRHGAYIRGHVIAGDGAVIGHASEVIRSVLLPGAKAPHFNYVGDSILGARVNLGAGTKLSNLKNDGSEVKVHAAGTSYKTGLKKFGAILGDGCMLGCNTVTNPGTLMGPNCRVYPNATVTGYYVASTIVKLVQELKTARVE</sequence>
<dbReference type="Proteomes" id="UP000252355">
    <property type="component" value="Unassembled WGS sequence"/>
</dbReference>
<proteinExistence type="predicted"/>
<dbReference type="CDD" id="cd05636">
    <property type="entry name" value="LbH_G1P_TT_C_like"/>
    <property type="match status" value="1"/>
</dbReference>
<dbReference type="InterPro" id="IPR011004">
    <property type="entry name" value="Trimer_LpxA-like_sf"/>
</dbReference>
<reference evidence="4 5" key="1">
    <citation type="submission" date="2018-05" db="EMBL/GenBank/DDBJ databases">
        <title>A metagenomic window into the 2 km-deep terrestrial subsurface aquifer revealed taxonomically and functionally diverse microbial community comprising novel uncultured bacterial lineages.</title>
        <authorList>
            <person name="Kadnikov V.V."/>
            <person name="Mardanov A.V."/>
            <person name="Beletsky A.V."/>
            <person name="Banks D."/>
            <person name="Pimenov N.V."/>
            <person name="Frank Y.A."/>
            <person name="Karnachuk O.V."/>
            <person name="Ravin N.V."/>
        </authorList>
    </citation>
    <scope>NUCLEOTIDE SEQUENCE [LARGE SCALE GENOMIC DNA]</scope>
    <source>
        <strain evidence="4">BY5</strain>
    </source>
</reference>
<dbReference type="GO" id="GO:0016779">
    <property type="term" value="F:nucleotidyltransferase activity"/>
    <property type="evidence" value="ECO:0007669"/>
    <property type="project" value="UniProtKB-ARBA"/>
</dbReference>
<accession>A0A367ZLT4</accession>
<dbReference type="PANTHER" id="PTHR43584:SF8">
    <property type="entry name" value="N-ACETYLMURAMATE ALPHA-1-PHOSPHATE URIDYLYLTRANSFERASE"/>
    <property type="match status" value="1"/>
</dbReference>
<dbReference type="Gene3D" id="2.160.10.10">
    <property type="entry name" value="Hexapeptide repeat proteins"/>
    <property type="match status" value="1"/>
</dbReference>
<dbReference type="GO" id="GO:0016746">
    <property type="term" value="F:acyltransferase activity"/>
    <property type="evidence" value="ECO:0007669"/>
    <property type="project" value="UniProtKB-KW"/>
</dbReference>
<keyword evidence="2" id="KW-0012">Acyltransferase</keyword>
<dbReference type="Pfam" id="PF25087">
    <property type="entry name" value="GMPPB_C"/>
    <property type="match status" value="1"/>
</dbReference>
<comment type="caution">
    <text evidence="4">The sequence shown here is derived from an EMBL/GenBank/DDBJ whole genome shotgun (WGS) entry which is preliminary data.</text>
</comment>
<evidence type="ECO:0000313" key="4">
    <source>
        <dbReference type="EMBL" id="RCK78372.1"/>
    </source>
</evidence>
<evidence type="ECO:0000256" key="1">
    <source>
        <dbReference type="ARBA" id="ARBA00022679"/>
    </source>
</evidence>